<sequence>MTTMMDDLESPQAGSQPLLTQRWQPAMLFGLLAIGILALTATSVVQRLEESRSLAAARLQAIAELKAYQIGDWLGQRRDDADFIRSSSYYAEQYAQWQAGENADSRGRLLVRLERFVSEHGFAAVSLLDTSARAIWHTPQAPREQAPALLTAARQAVRGGEVLRVGPYLDEAGHVRLDFIAPLDLPAPAPLVVLHADLSDWLYPRLLGWPLPSASGEALLFRRDGEHVLFLNALRYQADMALAPRLSAAMPRLLAAQVLRGEVQPGEPVTGEDYRGVQSMGVAETIPDTDWQLIAKLDRAEIEAPAIEQSVWIGLAGVLLLILVGATLALIGRQLRLAANVQQAQAERLRALNLIDALADASPDAIFAKDREGRYLLANRAACSLVGRPLERVLGHDDTVLFPPEDAAERMAFDRQVMVEQRPLTYDSGIETPAGRRQLQILKAPLRDAEGDVMGTLGIARDVTDLAHAQARLRRFVDANIVGVAIANACGEILETNDYYLRLIGFSREEYAQGLVDWRALTPPEWHAIDEQALEEVFARGDCMPFEKEYLRRDGTRVPVAIALTLLPGPEEEIAAFILDLSALKTAESASQASEQRFRALAESLRDVVWLSDPGITKMHYINGAYERIWGRSRESLEAAPQSFTDAVHPEDRERVLAALKRHAEGEWDLEYRIQRPDGAVRWIQNRGAPIRDAQGHLQQMAGIAADITERKEAELAVRRLNETLEERVRARTAELRASESRYRRLFEDSRDAMMILAPPEWSFVGANPATLALFGCARLADFTAYGPWDVSPAYQPDGRRSADKAREMIATALREDSNVFEWQHQRLDGTPFDADVLLTPIAWHDQTALLVTVRDITAQKRQAAELERYRCDLESLVAERTAELIQARDEAEAADRAKSAFLANMSHEIRTPMNAILGFAHLLQRSGLTPAQAERLGKIDTAGRHLLSILNDILDLAKIESDSLRLETRELAVCALLEQVRDMIQVSADAKGLSVRVICENLPNGLHGDMTRLRQALLNYASNAVKFTERGSVQLQARALDEDRDGVLVHFSVQDTGVGVPAKTLARLFERFEQADSSTTRRYGGSGLGLFITRELARLMGGEAGAQSLPGSGSTFWFTARLRHTQAKAPQDLPTVKAVEARLQERYSGTRVLLVEDVEINREVICTLLEAVGLSVETAAHGRAAVTKAQAGDFALILMDVQMPVMDGLAATRAIRALPGWERKPILALTANVFEEDRRACAEAGMNAILAKPVEPENLFGALLEWLSFPESSQRPDHEMTDTSAATRTPVSE</sequence>
<evidence type="ECO:0000256" key="9">
    <source>
        <dbReference type="ARBA" id="ARBA00022737"/>
    </source>
</evidence>
<comment type="caution">
    <text evidence="25">The sequence shown here is derived from an EMBL/GenBank/DDBJ whole genome shotgun (WGS) entry which is preliminary data.</text>
</comment>
<evidence type="ECO:0000256" key="11">
    <source>
        <dbReference type="ARBA" id="ARBA00022777"/>
    </source>
</evidence>
<dbReference type="GO" id="GO:0005886">
    <property type="term" value="C:plasma membrane"/>
    <property type="evidence" value="ECO:0007669"/>
    <property type="project" value="UniProtKB-SubCell"/>
</dbReference>
<dbReference type="InterPro" id="IPR000700">
    <property type="entry name" value="PAS-assoc_C"/>
</dbReference>
<dbReference type="PROSITE" id="PS50113">
    <property type="entry name" value="PAC"/>
    <property type="match status" value="2"/>
</dbReference>
<keyword evidence="15 20" id="KW-0472">Membrane</keyword>
<dbReference type="InterPro" id="IPR005467">
    <property type="entry name" value="His_kinase_dom"/>
</dbReference>
<evidence type="ECO:0000259" key="24">
    <source>
        <dbReference type="PROSITE" id="PS50113"/>
    </source>
</evidence>
<keyword evidence="6 17" id="KW-0597">Phosphoprotein</keyword>
<keyword evidence="18" id="KW-0175">Coiled coil</keyword>
<dbReference type="SMART" id="SM00448">
    <property type="entry name" value="REC"/>
    <property type="match status" value="1"/>
</dbReference>
<evidence type="ECO:0000256" key="16">
    <source>
        <dbReference type="ARBA" id="ARBA00023306"/>
    </source>
</evidence>
<dbReference type="InterPro" id="IPR013655">
    <property type="entry name" value="PAS_fold_3"/>
</dbReference>
<dbReference type="FunFam" id="1.10.287.130:FF:000038">
    <property type="entry name" value="Sensory transduction histidine kinase"/>
    <property type="match status" value="1"/>
</dbReference>
<evidence type="ECO:0000256" key="5">
    <source>
        <dbReference type="ARBA" id="ARBA00022519"/>
    </source>
</evidence>
<evidence type="ECO:0000256" key="2">
    <source>
        <dbReference type="ARBA" id="ARBA00004429"/>
    </source>
</evidence>
<dbReference type="SMART" id="SM00086">
    <property type="entry name" value="PAC"/>
    <property type="match status" value="4"/>
</dbReference>
<evidence type="ECO:0000256" key="8">
    <source>
        <dbReference type="ARBA" id="ARBA00022692"/>
    </source>
</evidence>
<keyword evidence="12" id="KW-0067">ATP-binding</keyword>
<dbReference type="EC" id="2.7.13.3" evidence="3"/>
<dbReference type="PROSITE" id="PS50112">
    <property type="entry name" value="PAS"/>
    <property type="match status" value="3"/>
</dbReference>
<evidence type="ECO:0000256" key="3">
    <source>
        <dbReference type="ARBA" id="ARBA00012438"/>
    </source>
</evidence>
<dbReference type="SUPFAM" id="SSF52172">
    <property type="entry name" value="CheY-like"/>
    <property type="match status" value="1"/>
</dbReference>
<dbReference type="CDD" id="cd00130">
    <property type="entry name" value="PAS"/>
    <property type="match status" value="3"/>
</dbReference>
<accession>A0A6P1E2Q1</accession>
<dbReference type="Pfam" id="PF08448">
    <property type="entry name" value="PAS_4"/>
    <property type="match status" value="1"/>
</dbReference>
<evidence type="ECO:0000256" key="6">
    <source>
        <dbReference type="ARBA" id="ARBA00022553"/>
    </source>
</evidence>
<dbReference type="Proteomes" id="UP000471640">
    <property type="component" value="Unassembled WGS sequence"/>
</dbReference>
<feature type="modified residue" description="4-aspartylphosphate" evidence="17">
    <location>
        <position position="1201"/>
    </location>
</feature>
<dbReference type="PANTHER" id="PTHR45339:SF1">
    <property type="entry name" value="HYBRID SIGNAL TRANSDUCTION HISTIDINE KINASE J"/>
    <property type="match status" value="1"/>
</dbReference>
<dbReference type="RefSeq" id="WP_164655390.1">
    <property type="nucleotide sequence ID" value="NZ_JAAIJR010000092.1"/>
</dbReference>
<keyword evidence="26" id="KW-1185">Reference proteome</keyword>
<comment type="subcellular location">
    <subcellularLocation>
        <location evidence="2">Cell inner membrane</location>
        <topology evidence="2">Multi-pass membrane protein</topology>
    </subcellularLocation>
</comment>
<dbReference type="InterPro" id="IPR001610">
    <property type="entry name" value="PAC"/>
</dbReference>
<dbReference type="InterPro" id="IPR000014">
    <property type="entry name" value="PAS"/>
</dbReference>
<dbReference type="Pfam" id="PF02518">
    <property type="entry name" value="HATPase_c"/>
    <property type="match status" value="1"/>
</dbReference>
<evidence type="ECO:0000256" key="14">
    <source>
        <dbReference type="ARBA" id="ARBA00023012"/>
    </source>
</evidence>
<dbReference type="PRINTS" id="PR00344">
    <property type="entry name" value="BCTRLSENSOR"/>
</dbReference>
<dbReference type="InterPro" id="IPR036890">
    <property type="entry name" value="HATPase_C_sf"/>
</dbReference>
<dbReference type="SUPFAM" id="SSF55785">
    <property type="entry name" value="PYP-like sensor domain (PAS domain)"/>
    <property type="match status" value="4"/>
</dbReference>
<dbReference type="PROSITE" id="PS50110">
    <property type="entry name" value="RESPONSE_REGULATORY"/>
    <property type="match status" value="1"/>
</dbReference>
<keyword evidence="11" id="KW-0418">Kinase</keyword>
<dbReference type="FunFam" id="3.30.565.10:FF:000010">
    <property type="entry name" value="Sensor histidine kinase RcsC"/>
    <property type="match status" value="1"/>
</dbReference>
<dbReference type="CDD" id="cd17546">
    <property type="entry name" value="REC_hyHK_CKI1_RcsC-like"/>
    <property type="match status" value="1"/>
</dbReference>
<evidence type="ECO:0000313" key="25">
    <source>
        <dbReference type="EMBL" id="NEX22294.1"/>
    </source>
</evidence>
<evidence type="ECO:0000256" key="7">
    <source>
        <dbReference type="ARBA" id="ARBA00022679"/>
    </source>
</evidence>
<feature type="region of interest" description="Disordered" evidence="19">
    <location>
        <begin position="1273"/>
        <end position="1294"/>
    </location>
</feature>
<reference evidence="25 26" key="2">
    <citation type="submission" date="2020-02" db="EMBL/GenBank/DDBJ databases">
        <title>Genome sequences of Thiorhodococcus mannitoliphagus and Thiorhodococcus minor, purple sulfur photosynthetic bacteria in the gammaproteobacterial family, Chromatiaceae.</title>
        <authorList>
            <person name="Aviles F.A."/>
            <person name="Meyer T.E."/>
            <person name="Kyndt J.A."/>
        </authorList>
    </citation>
    <scope>NUCLEOTIDE SEQUENCE [LARGE SCALE GENOMIC DNA]</scope>
    <source>
        <strain evidence="25 26">DSM 18266</strain>
    </source>
</reference>
<evidence type="ECO:0000256" key="17">
    <source>
        <dbReference type="PROSITE-ProRule" id="PRU00169"/>
    </source>
</evidence>
<feature type="transmembrane region" description="Helical" evidence="20">
    <location>
        <begin position="311"/>
        <end position="332"/>
    </location>
</feature>
<dbReference type="PROSITE" id="PS50109">
    <property type="entry name" value="HIS_KIN"/>
    <property type="match status" value="1"/>
</dbReference>
<comment type="catalytic activity">
    <reaction evidence="1">
        <text>ATP + protein L-histidine = ADP + protein N-phospho-L-histidine.</text>
        <dbReference type="EC" id="2.7.13.3"/>
    </reaction>
</comment>
<dbReference type="SMART" id="SM00091">
    <property type="entry name" value="PAS"/>
    <property type="match status" value="4"/>
</dbReference>
<feature type="compositionally biased region" description="Polar residues" evidence="19">
    <location>
        <begin position="1283"/>
        <end position="1294"/>
    </location>
</feature>
<evidence type="ECO:0000259" key="22">
    <source>
        <dbReference type="PROSITE" id="PS50110"/>
    </source>
</evidence>
<dbReference type="SUPFAM" id="SSF47384">
    <property type="entry name" value="Homodimeric domain of signal transducing histidine kinase"/>
    <property type="match status" value="1"/>
</dbReference>
<keyword evidence="7" id="KW-0808">Transferase</keyword>
<feature type="domain" description="Response regulatory" evidence="22">
    <location>
        <begin position="1152"/>
        <end position="1268"/>
    </location>
</feature>
<dbReference type="Pfam" id="PF13426">
    <property type="entry name" value="PAS_9"/>
    <property type="match status" value="2"/>
</dbReference>
<evidence type="ECO:0000259" key="21">
    <source>
        <dbReference type="PROSITE" id="PS50109"/>
    </source>
</evidence>
<dbReference type="InterPro" id="IPR003661">
    <property type="entry name" value="HisK_dim/P_dom"/>
</dbReference>
<dbReference type="InterPro" id="IPR035965">
    <property type="entry name" value="PAS-like_dom_sf"/>
</dbReference>
<dbReference type="FunFam" id="2.10.70.100:FF:000001">
    <property type="entry name" value="Sensory transduction histidine kinase"/>
    <property type="match status" value="1"/>
</dbReference>
<evidence type="ECO:0000256" key="18">
    <source>
        <dbReference type="SAM" id="Coils"/>
    </source>
</evidence>
<dbReference type="NCBIfam" id="TIGR00229">
    <property type="entry name" value="sensory_box"/>
    <property type="match status" value="4"/>
</dbReference>
<dbReference type="Gene3D" id="3.40.50.2300">
    <property type="match status" value="1"/>
</dbReference>
<feature type="domain" description="PAC" evidence="24">
    <location>
        <begin position="668"/>
        <end position="720"/>
    </location>
</feature>
<dbReference type="Gene3D" id="1.10.287.130">
    <property type="match status" value="1"/>
</dbReference>
<keyword evidence="5" id="KW-0997">Cell inner membrane</keyword>
<keyword evidence="9" id="KW-0677">Repeat</keyword>
<evidence type="ECO:0000313" key="26">
    <source>
        <dbReference type="Proteomes" id="UP000471640"/>
    </source>
</evidence>
<dbReference type="Gene3D" id="3.30.450.20">
    <property type="entry name" value="PAS domain"/>
    <property type="match status" value="4"/>
</dbReference>
<dbReference type="InterPro" id="IPR036097">
    <property type="entry name" value="HisK_dim/P_sf"/>
</dbReference>
<evidence type="ECO:0000256" key="10">
    <source>
        <dbReference type="ARBA" id="ARBA00022741"/>
    </source>
</evidence>
<dbReference type="Gene3D" id="3.30.565.10">
    <property type="entry name" value="Histidine kinase-like ATPase, C-terminal domain"/>
    <property type="match status" value="1"/>
</dbReference>
<evidence type="ECO:0000256" key="12">
    <source>
        <dbReference type="ARBA" id="ARBA00022840"/>
    </source>
</evidence>
<keyword evidence="13 20" id="KW-1133">Transmembrane helix</keyword>
<feature type="coiled-coil region" evidence="18">
    <location>
        <begin position="711"/>
        <end position="742"/>
    </location>
</feature>
<feature type="domain" description="Histidine kinase" evidence="21">
    <location>
        <begin position="905"/>
        <end position="1125"/>
    </location>
</feature>
<dbReference type="Pfam" id="PF08447">
    <property type="entry name" value="PAS_3"/>
    <property type="match status" value="1"/>
</dbReference>
<dbReference type="SMART" id="SM00388">
    <property type="entry name" value="HisKA"/>
    <property type="match status" value="1"/>
</dbReference>
<keyword evidence="4" id="KW-1003">Cell membrane</keyword>
<keyword evidence="16" id="KW-0131">Cell cycle</keyword>
<evidence type="ECO:0000256" key="15">
    <source>
        <dbReference type="ARBA" id="ARBA00023136"/>
    </source>
</evidence>
<feature type="transmembrane region" description="Helical" evidence="20">
    <location>
        <begin position="26"/>
        <end position="45"/>
    </location>
</feature>
<dbReference type="InterPro" id="IPR001789">
    <property type="entry name" value="Sig_transdc_resp-reg_receiver"/>
</dbReference>
<feature type="domain" description="PAS" evidence="23">
    <location>
        <begin position="469"/>
        <end position="541"/>
    </location>
</feature>
<dbReference type="SUPFAM" id="SSF55874">
    <property type="entry name" value="ATPase domain of HSP90 chaperone/DNA topoisomerase II/histidine kinase"/>
    <property type="match status" value="1"/>
</dbReference>
<dbReference type="InterPro" id="IPR004358">
    <property type="entry name" value="Sig_transdc_His_kin-like_C"/>
</dbReference>
<feature type="domain" description="PAC" evidence="24">
    <location>
        <begin position="424"/>
        <end position="475"/>
    </location>
</feature>
<keyword evidence="8 20" id="KW-0812">Transmembrane</keyword>
<reference evidence="26" key="1">
    <citation type="journal article" date="2020" name="Microbiol. Resour. Announc.">
        <title>Draft Genome Sequences of Thiorhodococcus mannitoliphagus and Thiorhodococcus minor, Purple Sulfur Photosynthetic Bacteria in the Gammaproteobacterial Family Chromatiaceae.</title>
        <authorList>
            <person name="Aviles F.A."/>
            <person name="Meyer T.E."/>
            <person name="Kyndt J.A."/>
        </authorList>
    </citation>
    <scope>NUCLEOTIDE SEQUENCE [LARGE SCALE GENOMIC DNA]</scope>
    <source>
        <strain evidence="26">DSM 18266</strain>
    </source>
</reference>
<protein>
    <recommendedName>
        <fullName evidence="3">histidine kinase</fullName>
        <ecNumber evidence="3">2.7.13.3</ecNumber>
    </recommendedName>
</protein>
<gene>
    <name evidence="25" type="ORF">G3480_18625</name>
</gene>
<evidence type="ECO:0000259" key="23">
    <source>
        <dbReference type="PROSITE" id="PS50112"/>
    </source>
</evidence>
<feature type="domain" description="PAS" evidence="23">
    <location>
        <begin position="351"/>
        <end position="421"/>
    </location>
</feature>
<dbReference type="Pfam" id="PF00072">
    <property type="entry name" value="Response_reg"/>
    <property type="match status" value="1"/>
</dbReference>
<evidence type="ECO:0000256" key="20">
    <source>
        <dbReference type="SAM" id="Phobius"/>
    </source>
</evidence>
<organism evidence="25 26">
    <name type="scientific">Thiorhodococcus mannitoliphagus</name>
    <dbReference type="NCBI Taxonomy" id="329406"/>
    <lineage>
        <taxon>Bacteria</taxon>
        <taxon>Pseudomonadati</taxon>
        <taxon>Pseudomonadota</taxon>
        <taxon>Gammaproteobacteria</taxon>
        <taxon>Chromatiales</taxon>
        <taxon>Chromatiaceae</taxon>
        <taxon>Thiorhodococcus</taxon>
    </lineage>
</organism>
<proteinExistence type="predicted"/>
<dbReference type="SMART" id="SM00387">
    <property type="entry name" value="HATPase_c"/>
    <property type="match status" value="1"/>
</dbReference>
<dbReference type="CDD" id="cd00082">
    <property type="entry name" value="HisKA"/>
    <property type="match status" value="1"/>
</dbReference>
<dbReference type="EMBL" id="JAAIJR010000092">
    <property type="protein sequence ID" value="NEX22294.1"/>
    <property type="molecule type" value="Genomic_DNA"/>
</dbReference>
<dbReference type="PANTHER" id="PTHR45339">
    <property type="entry name" value="HYBRID SIGNAL TRANSDUCTION HISTIDINE KINASE J"/>
    <property type="match status" value="1"/>
</dbReference>
<dbReference type="CDD" id="cd16922">
    <property type="entry name" value="HATPase_EvgS-ArcB-TorS-like"/>
    <property type="match status" value="1"/>
</dbReference>
<dbReference type="Pfam" id="PF00512">
    <property type="entry name" value="HisKA"/>
    <property type="match status" value="1"/>
</dbReference>
<dbReference type="GO" id="GO:0000155">
    <property type="term" value="F:phosphorelay sensor kinase activity"/>
    <property type="evidence" value="ECO:0007669"/>
    <property type="project" value="InterPro"/>
</dbReference>
<feature type="domain" description="PAS" evidence="23">
    <location>
        <begin position="594"/>
        <end position="667"/>
    </location>
</feature>
<keyword evidence="10" id="KW-0547">Nucleotide-binding</keyword>
<dbReference type="InterPro" id="IPR011006">
    <property type="entry name" value="CheY-like_superfamily"/>
</dbReference>
<dbReference type="InterPro" id="IPR013656">
    <property type="entry name" value="PAS_4"/>
</dbReference>
<evidence type="ECO:0000256" key="4">
    <source>
        <dbReference type="ARBA" id="ARBA00022475"/>
    </source>
</evidence>
<name>A0A6P1E2Q1_9GAMM</name>
<evidence type="ECO:0000256" key="19">
    <source>
        <dbReference type="SAM" id="MobiDB-lite"/>
    </source>
</evidence>
<evidence type="ECO:0000256" key="13">
    <source>
        <dbReference type="ARBA" id="ARBA00022989"/>
    </source>
</evidence>
<dbReference type="InterPro" id="IPR003594">
    <property type="entry name" value="HATPase_dom"/>
</dbReference>
<evidence type="ECO:0000256" key="1">
    <source>
        <dbReference type="ARBA" id="ARBA00000085"/>
    </source>
</evidence>
<dbReference type="GO" id="GO:0005524">
    <property type="term" value="F:ATP binding"/>
    <property type="evidence" value="ECO:0007669"/>
    <property type="project" value="UniProtKB-KW"/>
</dbReference>
<keyword evidence="14" id="KW-0902">Two-component regulatory system</keyword>